<dbReference type="EMBL" id="BSXU01005189">
    <property type="protein sequence ID" value="GMG51273.1"/>
    <property type="molecule type" value="Genomic_DNA"/>
</dbReference>
<dbReference type="AlphaFoldDB" id="A0A9W6Z3M8"/>
<accession>A0A9W6Z3M8</accession>
<evidence type="ECO:0000256" key="1">
    <source>
        <dbReference type="SAM" id="MobiDB-lite"/>
    </source>
</evidence>
<reference evidence="3" key="1">
    <citation type="submission" date="2023-04" db="EMBL/GenBank/DDBJ databases">
        <title>Ambrosiozyma monospora NBRC 1965.</title>
        <authorList>
            <person name="Ichikawa N."/>
            <person name="Sato H."/>
            <person name="Tonouchi N."/>
        </authorList>
    </citation>
    <scope>NUCLEOTIDE SEQUENCE</scope>
    <source>
        <strain evidence="3">NBRC 1965</strain>
    </source>
</reference>
<protein>
    <submittedName>
        <fullName evidence="3">Unnamed protein product</fullName>
    </submittedName>
</protein>
<evidence type="ECO:0000313" key="3">
    <source>
        <dbReference type="EMBL" id="GMG51273.1"/>
    </source>
</evidence>
<gene>
    <name evidence="3" type="ORF">Amon01_000722700</name>
</gene>
<sequence>MSARILDDYTYTYSNHNLTSLNYLLHHKMSQVFTIEQTQTQTQTQHQHGHNHNHADNDQAKQQQQQQQHSELAKRAIRLFGLVYYSTPFYVMTSAEAVCTYITMCLLGIIGFIVTTHYVLPWCGSILQVLIHTHHSQRLIAGCLNLLNGKLKIVSSSFRDLDLDGGSGSGSGSFKFTDSCLELINVLFVGVSRLTAVSAGSGSDSGSGSGSVSGSVSSLAVEMVNSMYSNFTSSQQGL</sequence>
<keyword evidence="2" id="KW-0812">Transmembrane</keyword>
<comment type="caution">
    <text evidence="3">The sequence shown here is derived from an EMBL/GenBank/DDBJ whole genome shotgun (WGS) entry which is preliminary data.</text>
</comment>
<feature type="transmembrane region" description="Helical" evidence="2">
    <location>
        <begin position="101"/>
        <end position="120"/>
    </location>
</feature>
<feature type="region of interest" description="Disordered" evidence="1">
    <location>
        <begin position="40"/>
        <end position="67"/>
    </location>
</feature>
<organism evidence="3 4">
    <name type="scientific">Ambrosiozyma monospora</name>
    <name type="common">Yeast</name>
    <name type="synonym">Endomycopsis monosporus</name>
    <dbReference type="NCBI Taxonomy" id="43982"/>
    <lineage>
        <taxon>Eukaryota</taxon>
        <taxon>Fungi</taxon>
        <taxon>Dikarya</taxon>
        <taxon>Ascomycota</taxon>
        <taxon>Saccharomycotina</taxon>
        <taxon>Pichiomycetes</taxon>
        <taxon>Pichiales</taxon>
        <taxon>Pichiaceae</taxon>
        <taxon>Ambrosiozyma</taxon>
    </lineage>
</organism>
<name>A0A9W6Z3M8_AMBMO</name>
<keyword evidence="2" id="KW-0472">Membrane</keyword>
<dbReference type="Proteomes" id="UP001165063">
    <property type="component" value="Unassembled WGS sequence"/>
</dbReference>
<evidence type="ECO:0000256" key="2">
    <source>
        <dbReference type="SAM" id="Phobius"/>
    </source>
</evidence>
<evidence type="ECO:0000313" key="4">
    <source>
        <dbReference type="Proteomes" id="UP001165063"/>
    </source>
</evidence>
<keyword evidence="2" id="KW-1133">Transmembrane helix</keyword>
<proteinExistence type="predicted"/>
<keyword evidence="4" id="KW-1185">Reference proteome</keyword>